<evidence type="ECO:0000313" key="5">
    <source>
        <dbReference type="Proteomes" id="UP001176961"/>
    </source>
</evidence>
<keyword evidence="2" id="KW-0812">Transmembrane</keyword>
<gene>
    <name evidence="4" type="ORF">CYNAS_LOCUS8349</name>
</gene>
<feature type="transmembrane region" description="Helical" evidence="2">
    <location>
        <begin position="94"/>
        <end position="118"/>
    </location>
</feature>
<feature type="signal peptide" evidence="3">
    <location>
        <begin position="1"/>
        <end position="19"/>
    </location>
</feature>
<organism evidence="4 5">
    <name type="scientific">Cylicocyclus nassatus</name>
    <name type="common">Nematode worm</name>
    <dbReference type="NCBI Taxonomy" id="53992"/>
    <lineage>
        <taxon>Eukaryota</taxon>
        <taxon>Metazoa</taxon>
        <taxon>Ecdysozoa</taxon>
        <taxon>Nematoda</taxon>
        <taxon>Chromadorea</taxon>
        <taxon>Rhabditida</taxon>
        <taxon>Rhabditina</taxon>
        <taxon>Rhabditomorpha</taxon>
        <taxon>Strongyloidea</taxon>
        <taxon>Strongylidae</taxon>
        <taxon>Cylicocyclus</taxon>
    </lineage>
</organism>
<protein>
    <submittedName>
        <fullName evidence="4">Uncharacterized protein</fullName>
    </submittedName>
</protein>
<feature type="chain" id="PRO_5041420002" evidence="3">
    <location>
        <begin position="20"/>
        <end position="728"/>
    </location>
</feature>
<dbReference type="AlphaFoldDB" id="A0AA36GQL2"/>
<feature type="transmembrane region" description="Helical" evidence="2">
    <location>
        <begin position="157"/>
        <end position="182"/>
    </location>
</feature>
<evidence type="ECO:0000313" key="4">
    <source>
        <dbReference type="EMBL" id="CAJ0596366.1"/>
    </source>
</evidence>
<evidence type="ECO:0000256" key="2">
    <source>
        <dbReference type="SAM" id="Phobius"/>
    </source>
</evidence>
<keyword evidence="5" id="KW-1185">Reference proteome</keyword>
<accession>A0AA36GQL2</accession>
<feature type="region of interest" description="Disordered" evidence="1">
    <location>
        <begin position="127"/>
        <end position="147"/>
    </location>
</feature>
<keyword evidence="2" id="KW-0472">Membrane</keyword>
<comment type="caution">
    <text evidence="4">The sequence shown here is derived from an EMBL/GenBank/DDBJ whole genome shotgun (WGS) entry which is preliminary data.</text>
</comment>
<feature type="transmembrane region" description="Helical" evidence="2">
    <location>
        <begin position="437"/>
        <end position="459"/>
    </location>
</feature>
<feature type="transmembrane region" description="Helical" evidence="2">
    <location>
        <begin position="701"/>
        <end position="722"/>
    </location>
</feature>
<reference evidence="4" key="1">
    <citation type="submission" date="2023-07" db="EMBL/GenBank/DDBJ databases">
        <authorList>
            <consortium name="CYATHOMIX"/>
        </authorList>
    </citation>
    <scope>NUCLEOTIDE SEQUENCE</scope>
    <source>
        <strain evidence="4">N/A</strain>
    </source>
</reference>
<feature type="transmembrane region" description="Helical" evidence="2">
    <location>
        <begin position="400"/>
        <end position="425"/>
    </location>
</feature>
<keyword evidence="2" id="KW-1133">Transmembrane helix</keyword>
<proteinExistence type="predicted"/>
<sequence>MKSLSLFICVLKTVRLVTAQTCTCPKELNVDVRVSDHGGMDGFYSIAQGISYAIQPKLSDATVNDLCDAIRKDKKADDILKLVIERLKNEHIPSMAFCGFGILICVCSFLFGLSVFCARCCNPSRKRYEGSKTPETSPVLDTERTNRSNRQDQISTCAITWQLILLTILIVSAIFVTLSIVLNNKSSSEFFASTESSPRSIKLMKKDVIGLYDNASETLICAFDKAIDKTLDEVKRSVQTAPKLLLDELKNLTGITTLDQINMTQISEEARKCHSHCDTVKGAIETLRGHASPNCKRELEATEGIIGALEEPLKQIENLTTVKEGVDRTINDSLGKVNETLQSTVTSSIEQVRNGWDKVRKAVNETQSLSGAVSTAAEQANNFLDKLFSFTINKNIKAGFSWLVTAPGLITLFFASFTAVPLLIYSYFPDNPNLIHCLFRFSMIGFYVMTILAGLVIAFSSVEYLGVSVTSSTCKTVLHDPTYSGLSCFNEEVVLLEGYKLNISLRGTLLSCKANNTLWKALKADSAFNTNSLSEMAKLSKIKNTVREKVGAVKEKVLSYQRKIDSYKTKAMEVDEVVRAPIDGLVESYSLQKCSGSEADEIKNSVKELFKSLQFFRNEINTIKSLLNSTVILQDNMLDERLNKISSRLFELCVETPVRQGFDDLLKNFSTELLPCRSVYNAYQNLGSMFCEDIAKPAHGVWAATGLCGLSILATAIVILVGNRLDSR</sequence>
<evidence type="ECO:0000256" key="3">
    <source>
        <dbReference type="SAM" id="SignalP"/>
    </source>
</evidence>
<evidence type="ECO:0000256" key="1">
    <source>
        <dbReference type="SAM" id="MobiDB-lite"/>
    </source>
</evidence>
<dbReference type="PANTHER" id="PTHR11238:SF9">
    <property type="entry name" value="PROMININ, ISOFORM D"/>
    <property type="match status" value="1"/>
</dbReference>
<dbReference type="EMBL" id="CATQJL010000112">
    <property type="protein sequence ID" value="CAJ0596366.1"/>
    <property type="molecule type" value="Genomic_DNA"/>
</dbReference>
<name>A0AA36GQL2_CYLNA</name>
<keyword evidence="3" id="KW-0732">Signal</keyword>
<dbReference type="PANTHER" id="PTHR11238">
    <property type="entry name" value="PROMININ ISOFORM D-RELATED"/>
    <property type="match status" value="1"/>
</dbReference>
<dbReference type="Proteomes" id="UP001176961">
    <property type="component" value="Unassembled WGS sequence"/>
</dbReference>